<evidence type="ECO:0000256" key="3">
    <source>
        <dbReference type="ARBA" id="ARBA00022448"/>
    </source>
</evidence>
<keyword evidence="7 9" id="KW-0472">Membrane</keyword>
<evidence type="ECO:0000256" key="8">
    <source>
        <dbReference type="SAM" id="MobiDB-lite"/>
    </source>
</evidence>
<feature type="transmembrane region" description="Helical" evidence="9">
    <location>
        <begin position="47"/>
        <end position="69"/>
    </location>
</feature>
<keyword evidence="5" id="KW-0029">Amino-acid transport</keyword>
<feature type="transmembrane region" description="Helical" evidence="9">
    <location>
        <begin position="174"/>
        <end position="195"/>
    </location>
</feature>
<keyword evidence="4 9" id="KW-0812">Transmembrane</keyword>
<dbReference type="RefSeq" id="XP_060407075.1">
    <property type="nucleotide sequence ID" value="XM_060550908.1"/>
</dbReference>
<dbReference type="PANTHER" id="PTHR10981:SF0">
    <property type="entry name" value="BATTENIN"/>
    <property type="match status" value="1"/>
</dbReference>
<dbReference type="InterPro" id="IPR036259">
    <property type="entry name" value="MFS_trans_sf"/>
</dbReference>
<feature type="transmembrane region" description="Helical" evidence="9">
    <location>
        <begin position="333"/>
        <end position="349"/>
    </location>
</feature>
<comment type="similarity">
    <text evidence="2">Belongs to the battenin family.</text>
</comment>
<evidence type="ECO:0000313" key="11">
    <source>
        <dbReference type="Proteomes" id="UP001230504"/>
    </source>
</evidence>
<feature type="transmembrane region" description="Helical" evidence="9">
    <location>
        <begin position="293"/>
        <end position="313"/>
    </location>
</feature>
<dbReference type="Pfam" id="PF02487">
    <property type="entry name" value="CLN3"/>
    <property type="match status" value="1"/>
</dbReference>
<dbReference type="GO" id="GO:0012505">
    <property type="term" value="C:endomembrane system"/>
    <property type="evidence" value="ECO:0007669"/>
    <property type="project" value="UniProtKB-SubCell"/>
</dbReference>
<name>A0AAD8PJR7_9PEZI</name>
<evidence type="ECO:0000256" key="2">
    <source>
        <dbReference type="ARBA" id="ARBA00007467"/>
    </source>
</evidence>
<dbReference type="GO" id="GO:0005773">
    <property type="term" value="C:vacuole"/>
    <property type="evidence" value="ECO:0007669"/>
    <property type="project" value="TreeGrafter"/>
</dbReference>
<evidence type="ECO:0000256" key="7">
    <source>
        <dbReference type="ARBA" id="ARBA00023136"/>
    </source>
</evidence>
<keyword evidence="3" id="KW-0813">Transport</keyword>
<feature type="transmembrane region" description="Helical" evidence="9">
    <location>
        <begin position="105"/>
        <end position="125"/>
    </location>
</feature>
<dbReference type="GO" id="GO:0016020">
    <property type="term" value="C:membrane"/>
    <property type="evidence" value="ECO:0007669"/>
    <property type="project" value="InterPro"/>
</dbReference>
<dbReference type="EMBL" id="JAHLJV010000191">
    <property type="protein sequence ID" value="KAK1564270.1"/>
    <property type="molecule type" value="Genomic_DNA"/>
</dbReference>
<feature type="region of interest" description="Disordered" evidence="8">
    <location>
        <begin position="240"/>
        <end position="268"/>
    </location>
</feature>
<dbReference type="GeneID" id="85435148"/>
<dbReference type="SUPFAM" id="SSF103473">
    <property type="entry name" value="MFS general substrate transporter"/>
    <property type="match status" value="1"/>
</dbReference>
<feature type="transmembrane region" description="Helical" evidence="9">
    <location>
        <begin position="75"/>
        <end position="98"/>
    </location>
</feature>
<evidence type="ECO:0000256" key="4">
    <source>
        <dbReference type="ARBA" id="ARBA00022692"/>
    </source>
</evidence>
<evidence type="ECO:0000256" key="9">
    <source>
        <dbReference type="SAM" id="Phobius"/>
    </source>
</evidence>
<accession>A0AAD8PJR7</accession>
<feature type="compositionally biased region" description="Polar residues" evidence="8">
    <location>
        <begin position="251"/>
        <end position="260"/>
    </location>
</feature>
<keyword evidence="6 9" id="KW-1133">Transmembrane helix</keyword>
<dbReference type="PANTHER" id="PTHR10981">
    <property type="entry name" value="BATTENIN"/>
    <property type="match status" value="1"/>
</dbReference>
<dbReference type="GO" id="GO:0051453">
    <property type="term" value="P:regulation of intracellular pH"/>
    <property type="evidence" value="ECO:0007669"/>
    <property type="project" value="TreeGrafter"/>
</dbReference>
<feature type="transmembrane region" description="Helical" evidence="9">
    <location>
        <begin position="361"/>
        <end position="381"/>
    </location>
</feature>
<protein>
    <recommendedName>
        <fullName evidence="12">Protein BTN</fullName>
    </recommendedName>
</protein>
<dbReference type="AlphaFoldDB" id="A0AAD8PJR7"/>
<keyword evidence="11" id="KW-1185">Reference proteome</keyword>
<dbReference type="InterPro" id="IPR003492">
    <property type="entry name" value="Battenin_disease_Cln3"/>
</dbReference>
<reference evidence="10" key="1">
    <citation type="submission" date="2021-06" db="EMBL/GenBank/DDBJ databases">
        <title>Comparative genomics, transcriptomics and evolutionary studies reveal genomic signatures of adaptation to plant cell wall in hemibiotrophic fungi.</title>
        <authorList>
            <consortium name="DOE Joint Genome Institute"/>
            <person name="Baroncelli R."/>
            <person name="Diaz J.F."/>
            <person name="Benocci T."/>
            <person name="Peng M."/>
            <person name="Battaglia E."/>
            <person name="Haridas S."/>
            <person name="Andreopoulos W."/>
            <person name="Labutti K."/>
            <person name="Pangilinan J."/>
            <person name="Floch G.L."/>
            <person name="Makela M.R."/>
            <person name="Henrissat B."/>
            <person name="Grigoriev I.V."/>
            <person name="Crouch J.A."/>
            <person name="De Vries R.P."/>
            <person name="Sukno S.A."/>
            <person name="Thon M.R."/>
        </authorList>
    </citation>
    <scope>NUCLEOTIDE SEQUENCE</scope>
    <source>
        <strain evidence="10">CBS 125086</strain>
    </source>
</reference>
<feature type="transmembrane region" description="Helical" evidence="9">
    <location>
        <begin position="387"/>
        <end position="408"/>
    </location>
</feature>
<evidence type="ECO:0000313" key="10">
    <source>
        <dbReference type="EMBL" id="KAK1564270.1"/>
    </source>
</evidence>
<feature type="transmembrane region" description="Helical" evidence="9">
    <location>
        <begin position="207"/>
        <end position="225"/>
    </location>
</feature>
<evidence type="ECO:0000256" key="5">
    <source>
        <dbReference type="ARBA" id="ARBA00022970"/>
    </source>
</evidence>
<gene>
    <name evidence="10" type="ORF">LY79DRAFT_136313</name>
</gene>
<sequence length="463" mass="49850">MNDVIQLALEPNTAGREFGKPAQKGAHHVQPLQDPMLPLNVVTKPKINWRVVIAFFFLGLLIAMPSAVITTGANVMFTGFTGVYEVCASLTGAIISVGTPFVARFIPYDVCTVICTASTALAYLIPTLPHVLEGGATPNNKAAPIIGTMFGGFVYAFGTNIYMAVAAFFPPEAVLALSVGSGCAIILGPGLYTAFMVGLNNDWRRTFLVFLSTTILIPIVWWIVTDPGCRAAAEKSRIESLTGTRRRSDNTDNGSDSTEPQEAITCSVGGPIENYQPAFGKHRSRVVFLIKTILPKYVLPLIFCTSSAIVTLLGTGPTLQELETFRDAPDGDMQFQLAFLSYGAAQFLFSTLSSLRPSPHIWVWTGIQIAVMAIGLMQFAYPFLKYYGVWVFVLFLTGACVGSGVTNTNFKIGEDFRKTGEPDEVRSFAMSFAGVGNFGGDALGGALGVMVQQIATKALRRTQ</sequence>
<comment type="subcellular location">
    <subcellularLocation>
        <location evidence="1">Endomembrane system</location>
        <topology evidence="1">Multi-pass membrane protein</topology>
    </subcellularLocation>
</comment>
<evidence type="ECO:0000256" key="6">
    <source>
        <dbReference type="ARBA" id="ARBA00022989"/>
    </source>
</evidence>
<proteinExistence type="inferred from homology"/>
<comment type="caution">
    <text evidence="10">The sequence shown here is derived from an EMBL/GenBank/DDBJ whole genome shotgun (WGS) entry which is preliminary data.</text>
</comment>
<evidence type="ECO:0008006" key="12">
    <source>
        <dbReference type="Google" id="ProtNLM"/>
    </source>
</evidence>
<evidence type="ECO:0000256" key="1">
    <source>
        <dbReference type="ARBA" id="ARBA00004127"/>
    </source>
</evidence>
<organism evidence="10 11">
    <name type="scientific">Colletotrichum navitas</name>
    <dbReference type="NCBI Taxonomy" id="681940"/>
    <lineage>
        <taxon>Eukaryota</taxon>
        <taxon>Fungi</taxon>
        <taxon>Dikarya</taxon>
        <taxon>Ascomycota</taxon>
        <taxon>Pezizomycotina</taxon>
        <taxon>Sordariomycetes</taxon>
        <taxon>Hypocreomycetidae</taxon>
        <taxon>Glomerellales</taxon>
        <taxon>Glomerellaceae</taxon>
        <taxon>Colletotrichum</taxon>
        <taxon>Colletotrichum graminicola species complex</taxon>
    </lineage>
</organism>
<feature type="transmembrane region" description="Helical" evidence="9">
    <location>
        <begin position="145"/>
        <end position="169"/>
    </location>
</feature>
<dbReference type="Proteomes" id="UP001230504">
    <property type="component" value="Unassembled WGS sequence"/>
</dbReference>
<dbReference type="GO" id="GO:0006865">
    <property type="term" value="P:amino acid transport"/>
    <property type="evidence" value="ECO:0007669"/>
    <property type="project" value="UniProtKB-KW"/>
</dbReference>